<reference evidence="1 2" key="1">
    <citation type="journal article" date="2021" name="Hortic Res">
        <title>The domestication of Cucurbita argyrosperma as revealed by the genome of its wild relative.</title>
        <authorList>
            <person name="Barrera-Redondo J."/>
            <person name="Sanchez-de la Vega G."/>
            <person name="Aguirre-Liguori J.A."/>
            <person name="Castellanos-Morales G."/>
            <person name="Gutierrez-Guerrero Y.T."/>
            <person name="Aguirre-Dugua X."/>
            <person name="Aguirre-Planter E."/>
            <person name="Tenaillon M.I."/>
            <person name="Lira-Saade R."/>
            <person name="Eguiarte L.E."/>
        </authorList>
    </citation>
    <scope>NUCLEOTIDE SEQUENCE [LARGE SCALE GENOMIC DNA]</scope>
    <source>
        <strain evidence="1">JBR-2021</strain>
    </source>
</reference>
<dbReference type="EMBL" id="JAGKQH010000001">
    <property type="protein sequence ID" value="KAG6608046.1"/>
    <property type="molecule type" value="Genomic_DNA"/>
</dbReference>
<protein>
    <submittedName>
        <fullName evidence="1">Uncharacterized protein</fullName>
    </submittedName>
</protein>
<dbReference type="Proteomes" id="UP000685013">
    <property type="component" value="Chromosome 1"/>
</dbReference>
<name>A0AAV6P7N9_9ROSI</name>
<feature type="non-terminal residue" evidence="1">
    <location>
        <position position="1"/>
    </location>
</feature>
<dbReference type="AlphaFoldDB" id="A0AAV6P7N9"/>
<accession>A0AAV6P7N9</accession>
<organism evidence="1 2">
    <name type="scientific">Cucurbita argyrosperma subsp. sororia</name>
    <dbReference type="NCBI Taxonomy" id="37648"/>
    <lineage>
        <taxon>Eukaryota</taxon>
        <taxon>Viridiplantae</taxon>
        <taxon>Streptophyta</taxon>
        <taxon>Embryophyta</taxon>
        <taxon>Tracheophyta</taxon>
        <taxon>Spermatophyta</taxon>
        <taxon>Magnoliopsida</taxon>
        <taxon>eudicotyledons</taxon>
        <taxon>Gunneridae</taxon>
        <taxon>Pentapetalae</taxon>
        <taxon>rosids</taxon>
        <taxon>fabids</taxon>
        <taxon>Cucurbitales</taxon>
        <taxon>Cucurbitaceae</taxon>
        <taxon>Cucurbiteae</taxon>
        <taxon>Cucurbita</taxon>
    </lineage>
</organism>
<sequence>METVWDSSEQSSIGRLLSLSSALVKNDLRDLQNLSSYGEASFYPFEAFVSRTSKQASRPRKKKTQWTNFARISTFTHSNNLGFCN</sequence>
<proteinExistence type="predicted"/>
<comment type="caution">
    <text evidence="1">The sequence shown here is derived from an EMBL/GenBank/DDBJ whole genome shotgun (WGS) entry which is preliminary data.</text>
</comment>
<keyword evidence="2" id="KW-1185">Reference proteome</keyword>
<evidence type="ECO:0000313" key="1">
    <source>
        <dbReference type="EMBL" id="KAG6608046.1"/>
    </source>
</evidence>
<evidence type="ECO:0000313" key="2">
    <source>
        <dbReference type="Proteomes" id="UP000685013"/>
    </source>
</evidence>
<gene>
    <name evidence="1" type="ORF">SDJN03_01388</name>
</gene>